<name>A0A7Y9EQ11_9ACTN</name>
<dbReference type="RefSeq" id="WP_218905778.1">
    <property type="nucleotide sequence ID" value="NZ_JACCBA010000001.1"/>
</dbReference>
<keyword evidence="4" id="KW-1185">Reference proteome</keyword>
<evidence type="ECO:0000256" key="2">
    <source>
        <dbReference type="SAM" id="MobiDB-lite"/>
    </source>
</evidence>
<evidence type="ECO:0000313" key="4">
    <source>
        <dbReference type="Proteomes" id="UP000529783"/>
    </source>
</evidence>
<comment type="caution">
    <text evidence="3">The sequence shown here is derived from an EMBL/GenBank/DDBJ whole genome shotgun (WGS) entry which is preliminary data.</text>
</comment>
<feature type="compositionally biased region" description="Low complexity" evidence="2">
    <location>
        <begin position="346"/>
        <end position="362"/>
    </location>
</feature>
<dbReference type="EMBL" id="JACCBA010000001">
    <property type="protein sequence ID" value="NYD51838.1"/>
    <property type="molecule type" value="Genomic_DNA"/>
</dbReference>
<feature type="compositionally biased region" description="Pro residues" evidence="2">
    <location>
        <begin position="266"/>
        <end position="277"/>
    </location>
</feature>
<feature type="repeat" description="TPR" evidence="1">
    <location>
        <begin position="238"/>
        <end position="271"/>
    </location>
</feature>
<feature type="compositionally biased region" description="Basic and acidic residues" evidence="2">
    <location>
        <begin position="284"/>
        <end position="293"/>
    </location>
</feature>
<dbReference type="AlphaFoldDB" id="A0A7Y9EQ11"/>
<accession>A0A7Y9EQ11</accession>
<dbReference type="SUPFAM" id="SSF48452">
    <property type="entry name" value="TPR-like"/>
    <property type="match status" value="1"/>
</dbReference>
<organism evidence="3 4">
    <name type="scientific">Actinomadura luteofluorescens</name>
    <dbReference type="NCBI Taxonomy" id="46163"/>
    <lineage>
        <taxon>Bacteria</taxon>
        <taxon>Bacillati</taxon>
        <taxon>Actinomycetota</taxon>
        <taxon>Actinomycetes</taxon>
        <taxon>Streptosporangiales</taxon>
        <taxon>Thermomonosporaceae</taxon>
        <taxon>Actinomadura</taxon>
    </lineage>
</organism>
<dbReference type="PROSITE" id="PS50005">
    <property type="entry name" value="TPR"/>
    <property type="match status" value="1"/>
</dbReference>
<dbReference type="InterPro" id="IPR019734">
    <property type="entry name" value="TPR_rpt"/>
</dbReference>
<dbReference type="Gene3D" id="1.25.40.10">
    <property type="entry name" value="Tetratricopeptide repeat domain"/>
    <property type="match status" value="1"/>
</dbReference>
<reference evidence="3 4" key="1">
    <citation type="submission" date="2020-07" db="EMBL/GenBank/DDBJ databases">
        <title>Sequencing the genomes of 1000 actinobacteria strains.</title>
        <authorList>
            <person name="Klenk H.-P."/>
        </authorList>
    </citation>
    <scope>NUCLEOTIDE SEQUENCE [LARGE SCALE GENOMIC DNA]</scope>
    <source>
        <strain evidence="3 4">DSM 40398</strain>
    </source>
</reference>
<evidence type="ECO:0000256" key="1">
    <source>
        <dbReference type="PROSITE-ProRule" id="PRU00339"/>
    </source>
</evidence>
<dbReference type="Proteomes" id="UP000529783">
    <property type="component" value="Unassembled WGS sequence"/>
</dbReference>
<gene>
    <name evidence="3" type="ORF">BJY14_007821</name>
</gene>
<proteinExistence type="predicted"/>
<protein>
    <submittedName>
        <fullName evidence="3">Tetratricopeptide (TPR) repeat protein</fullName>
    </submittedName>
</protein>
<keyword evidence="1" id="KW-0802">TPR repeat</keyword>
<evidence type="ECO:0000313" key="3">
    <source>
        <dbReference type="EMBL" id="NYD51838.1"/>
    </source>
</evidence>
<sequence length="362" mass="39042">MTKLVGLGSADMDPTRRAALGAIGLYSAALAIPRWPDVTDRFHRLKTNPHVRIGAGDVQAVRSMTDHLSALDDQFGGAAIRPLAAAFLVNTIAPYLHADATATIRAQMLSAASDHCYLTGYMAMDERADGLAQRYYLLALELAGHAGDHLTYCTTLRGMSVQAVDLRHTADALRFAEAASAASPNAGPRMLAFLAGQHAHAAAQAGDRTTALTQLKTAEKAMDRAESRSKALGSYDPSSLHYHIAQVRYELGDLSQAITELDKAPQAPPRHLPPDPRTTPGHPCRTETGDRPPGRGLPGLAQDARRLPSRPIRPMRRQTPHHAQFHPSLQPQHPRPRPLRTRPIHSQTATSSNAASNNLTAT</sequence>
<feature type="region of interest" description="Disordered" evidence="2">
    <location>
        <begin position="263"/>
        <end position="362"/>
    </location>
</feature>
<dbReference type="InterPro" id="IPR011990">
    <property type="entry name" value="TPR-like_helical_dom_sf"/>
</dbReference>
<feature type="compositionally biased region" description="Basic residues" evidence="2">
    <location>
        <begin position="313"/>
        <end position="324"/>
    </location>
</feature>
<feature type="compositionally biased region" description="Basic residues" evidence="2">
    <location>
        <begin position="334"/>
        <end position="343"/>
    </location>
</feature>